<name>A0ABN9QR58_9DINO</name>
<feature type="region of interest" description="Disordered" evidence="1">
    <location>
        <begin position="165"/>
        <end position="254"/>
    </location>
</feature>
<keyword evidence="3" id="KW-1185">Reference proteome</keyword>
<comment type="caution">
    <text evidence="2">The sequence shown here is derived from an EMBL/GenBank/DDBJ whole genome shotgun (WGS) entry which is preliminary data.</text>
</comment>
<organism evidence="2 3">
    <name type="scientific">Prorocentrum cordatum</name>
    <dbReference type="NCBI Taxonomy" id="2364126"/>
    <lineage>
        <taxon>Eukaryota</taxon>
        <taxon>Sar</taxon>
        <taxon>Alveolata</taxon>
        <taxon>Dinophyceae</taxon>
        <taxon>Prorocentrales</taxon>
        <taxon>Prorocentraceae</taxon>
        <taxon>Prorocentrum</taxon>
    </lineage>
</organism>
<dbReference type="Proteomes" id="UP001189429">
    <property type="component" value="Unassembled WGS sequence"/>
</dbReference>
<evidence type="ECO:0000313" key="2">
    <source>
        <dbReference type="EMBL" id="CAK0808688.1"/>
    </source>
</evidence>
<evidence type="ECO:0000256" key="1">
    <source>
        <dbReference type="SAM" id="MobiDB-lite"/>
    </source>
</evidence>
<reference evidence="2" key="1">
    <citation type="submission" date="2023-10" db="EMBL/GenBank/DDBJ databases">
        <authorList>
            <person name="Chen Y."/>
            <person name="Shah S."/>
            <person name="Dougan E. K."/>
            <person name="Thang M."/>
            <person name="Chan C."/>
        </authorList>
    </citation>
    <scope>NUCLEOTIDE SEQUENCE [LARGE SCALE GENOMIC DNA]</scope>
</reference>
<dbReference type="EMBL" id="CAUYUJ010004227">
    <property type="protein sequence ID" value="CAK0808688.1"/>
    <property type="molecule type" value="Genomic_DNA"/>
</dbReference>
<sequence>MGALQKPTWQNAAGTRNVLHLAGEFWLTPLEPDWVQAPMATSREYIRKVSEVGKGRGLGPPRGQVAASFVEEIAQILDTKSDLDAPMHVVKQALKELMVSDEEAEMDTKQRTAKLTRAINASTSFRAVLCCQKLDQTQRDAILGFKGGVFKQALGHALVRLGAVKSRSGGPKTGLERAVETQLSRRGAQGSTPHCPAVRPAQSERAPRGTHSRPRLVEAWPAQAPPVPRQTPAPATRAAHVHGHLQGRPQLEMG</sequence>
<accession>A0ABN9QR58</accession>
<feature type="compositionally biased region" description="Polar residues" evidence="1">
    <location>
        <begin position="181"/>
        <end position="192"/>
    </location>
</feature>
<gene>
    <name evidence="2" type="ORF">PCOR1329_LOCUS14203</name>
</gene>
<proteinExistence type="predicted"/>
<evidence type="ECO:0000313" key="3">
    <source>
        <dbReference type="Proteomes" id="UP001189429"/>
    </source>
</evidence>
<feature type="non-terminal residue" evidence="2">
    <location>
        <position position="254"/>
    </location>
</feature>
<protein>
    <submittedName>
        <fullName evidence="2">Uncharacterized protein</fullName>
    </submittedName>
</protein>